<evidence type="ECO:0000313" key="3">
    <source>
        <dbReference type="Proteomes" id="UP001262835"/>
    </source>
</evidence>
<name>A0ABU3GGW0_9MICO</name>
<dbReference type="Proteomes" id="UP001262835">
    <property type="component" value="Unassembled WGS sequence"/>
</dbReference>
<comment type="caution">
    <text evidence="2">The sequence shown here is derived from an EMBL/GenBank/DDBJ whole genome shotgun (WGS) entry which is preliminary data.</text>
</comment>
<protein>
    <submittedName>
        <fullName evidence="2">Uncharacterized protein</fullName>
    </submittedName>
</protein>
<keyword evidence="1" id="KW-0472">Membrane</keyword>
<dbReference type="RefSeq" id="WP_311868818.1">
    <property type="nucleotide sequence ID" value="NZ_JAUZVT010000001.1"/>
</dbReference>
<accession>A0ABU3GGW0</accession>
<sequence length="48" mass="5223">MNPLTSAVLFVTVFAAGSYVLYWIIRKAVAHGIQEARQSAESQRVDAG</sequence>
<keyword evidence="1" id="KW-0812">Transmembrane</keyword>
<dbReference type="EMBL" id="JAUZVT010000001">
    <property type="protein sequence ID" value="MDT3329659.1"/>
    <property type="molecule type" value="Genomic_DNA"/>
</dbReference>
<evidence type="ECO:0000256" key="1">
    <source>
        <dbReference type="SAM" id="Phobius"/>
    </source>
</evidence>
<keyword evidence="3" id="KW-1185">Reference proteome</keyword>
<organism evidence="2 3">
    <name type="scientific">Microbacterium aquilitoris</name>
    <dbReference type="NCBI Taxonomy" id="3067307"/>
    <lineage>
        <taxon>Bacteria</taxon>
        <taxon>Bacillati</taxon>
        <taxon>Actinomycetota</taxon>
        <taxon>Actinomycetes</taxon>
        <taxon>Micrococcales</taxon>
        <taxon>Microbacteriaceae</taxon>
        <taxon>Microbacterium</taxon>
    </lineage>
</organism>
<evidence type="ECO:0000313" key="2">
    <source>
        <dbReference type="EMBL" id="MDT3329659.1"/>
    </source>
</evidence>
<feature type="transmembrane region" description="Helical" evidence="1">
    <location>
        <begin position="6"/>
        <end position="25"/>
    </location>
</feature>
<keyword evidence="1" id="KW-1133">Transmembrane helix</keyword>
<reference evidence="2 3" key="1">
    <citation type="submission" date="2023-08" db="EMBL/GenBank/DDBJ databases">
        <title>Microbacterium aquilitoris sp. nov. and Microbacterium gwkjibeachense sp. nov., isolated from beach.</title>
        <authorList>
            <person name="Lee S.D."/>
            <person name="Yang H."/>
            <person name="Kim I."/>
        </authorList>
    </citation>
    <scope>NUCLEOTIDE SEQUENCE [LARGE SCALE GENOMIC DNA]</scope>
    <source>
        <strain evidence="2 3">KSW-18</strain>
    </source>
</reference>
<proteinExistence type="predicted"/>
<gene>
    <name evidence="2" type="ORF">Q9S78_03140</name>
</gene>